<comment type="caution">
    <text evidence="1">The sequence shown here is derived from an EMBL/GenBank/DDBJ whole genome shotgun (WGS) entry which is preliminary data.</text>
</comment>
<dbReference type="PROSITE" id="PS51273">
    <property type="entry name" value="GATASE_TYPE_1"/>
    <property type="match status" value="1"/>
</dbReference>
<evidence type="ECO:0000313" key="2">
    <source>
        <dbReference type="Proteomes" id="UP000702425"/>
    </source>
</evidence>
<dbReference type="Proteomes" id="UP000702425">
    <property type="component" value="Unassembled WGS sequence"/>
</dbReference>
<dbReference type="RefSeq" id="WP_172189567.1">
    <property type="nucleotide sequence ID" value="NZ_CAWPPK010000281.1"/>
</dbReference>
<dbReference type="CDD" id="cd01745">
    <property type="entry name" value="GATase1_2"/>
    <property type="match status" value="1"/>
</dbReference>
<dbReference type="InterPro" id="IPR044668">
    <property type="entry name" value="PuuD-like"/>
</dbReference>
<accession>A0ABX2D068</accession>
<name>A0ABX2D068_9CYAN</name>
<keyword evidence="1" id="KW-0315">Glutamine amidotransferase</keyword>
<evidence type="ECO:0000313" key="1">
    <source>
        <dbReference type="EMBL" id="NQE35858.1"/>
    </source>
</evidence>
<reference evidence="1 2" key="1">
    <citation type="journal article" date="2020" name="Sci. Rep.">
        <title>A novel cyanobacterial geosmin producer, revising GeoA distribution and dispersion patterns in Bacteria.</title>
        <authorList>
            <person name="Churro C."/>
            <person name="Semedo-Aguiar A.P."/>
            <person name="Silva A.D."/>
            <person name="Pereira-Leal J.B."/>
            <person name="Leite R.B."/>
        </authorList>
    </citation>
    <scope>NUCLEOTIDE SEQUENCE [LARGE SCALE GENOMIC DNA]</scope>
    <source>
        <strain evidence="1 2">IPMA8</strain>
    </source>
</reference>
<dbReference type="Pfam" id="PF07722">
    <property type="entry name" value="Peptidase_C26"/>
    <property type="match status" value="1"/>
</dbReference>
<dbReference type="PANTHER" id="PTHR43235:SF1">
    <property type="entry name" value="GLUTAMINE AMIDOTRANSFERASE PB2B2.05-RELATED"/>
    <property type="match status" value="1"/>
</dbReference>
<organism evidence="1 2">
    <name type="scientific">Microcoleus asticus IPMA8</name>
    <dbReference type="NCBI Taxonomy" id="2563858"/>
    <lineage>
        <taxon>Bacteria</taxon>
        <taxon>Bacillati</taxon>
        <taxon>Cyanobacteriota</taxon>
        <taxon>Cyanophyceae</taxon>
        <taxon>Oscillatoriophycideae</taxon>
        <taxon>Oscillatoriales</taxon>
        <taxon>Microcoleaceae</taxon>
        <taxon>Microcoleus</taxon>
        <taxon>Microcoleus asticus</taxon>
    </lineage>
</organism>
<dbReference type="Gene3D" id="3.40.50.880">
    <property type="match status" value="1"/>
</dbReference>
<dbReference type="GO" id="GO:0016757">
    <property type="term" value="F:glycosyltransferase activity"/>
    <property type="evidence" value="ECO:0007669"/>
    <property type="project" value="UniProtKB-KW"/>
</dbReference>
<dbReference type="EC" id="2.4.2.-" evidence="1"/>
<dbReference type="PANTHER" id="PTHR43235">
    <property type="entry name" value="GLUTAMINE AMIDOTRANSFERASE PB2B2.05-RELATED"/>
    <property type="match status" value="1"/>
</dbReference>
<dbReference type="InterPro" id="IPR011697">
    <property type="entry name" value="Peptidase_C26"/>
</dbReference>
<proteinExistence type="predicted"/>
<dbReference type="InterPro" id="IPR029062">
    <property type="entry name" value="Class_I_gatase-like"/>
</dbReference>
<dbReference type="SUPFAM" id="SSF52317">
    <property type="entry name" value="Class I glutamine amidotransferase-like"/>
    <property type="match status" value="1"/>
</dbReference>
<keyword evidence="1" id="KW-0328">Glycosyltransferase</keyword>
<sequence>MKKFPIVGITTHNRCSAGAYRLNGTYIDAVQAAGGIPILLPPNQLDPGSILDAVDGLIFSGGGDINPELYGGYVDRTVYSVNAERDNFELNLAKLALKADIPVLGICRGMQMLNVASGGSLVIHVPDAYGDEVNHGSGIPPRAIEHTIEIEPNSRLAKIMGKTSTTVVSWHHQAVRKVTSDWRIVADAPDTLVEAMEHCYHPWMIAIQWHPEMSPNCSVNSRIFRAFVEAAASKFMNSTKSASNTIHTFL</sequence>
<gene>
    <name evidence="1" type="ORF">E5S67_03620</name>
</gene>
<keyword evidence="1" id="KW-0808">Transferase</keyword>
<dbReference type="EMBL" id="SRRZ01000066">
    <property type="protein sequence ID" value="NQE35858.1"/>
    <property type="molecule type" value="Genomic_DNA"/>
</dbReference>
<protein>
    <submittedName>
        <fullName evidence="1">Glutamine amidotransferase</fullName>
        <ecNumber evidence="1">2.4.2.-</ecNumber>
    </submittedName>
</protein>
<keyword evidence="2" id="KW-1185">Reference proteome</keyword>